<comment type="similarity">
    <text evidence="3">Belongs to the INCENP family.</text>
</comment>
<dbReference type="GO" id="GO:0007059">
    <property type="term" value="P:chromosome segregation"/>
    <property type="evidence" value="ECO:0007669"/>
    <property type="project" value="UniProtKB-KW"/>
</dbReference>
<evidence type="ECO:0000256" key="3">
    <source>
        <dbReference type="ARBA" id="ARBA00010042"/>
    </source>
</evidence>
<dbReference type="PANTHER" id="PTHR13142">
    <property type="entry name" value="INNER CENTROMERE PROTEIN"/>
    <property type="match status" value="1"/>
</dbReference>
<feature type="compositionally biased region" description="Low complexity" evidence="8">
    <location>
        <begin position="533"/>
        <end position="548"/>
    </location>
</feature>
<dbReference type="GO" id="GO:0005634">
    <property type="term" value="C:nucleus"/>
    <property type="evidence" value="ECO:0007669"/>
    <property type="project" value="UniProtKB-SubCell"/>
</dbReference>
<feature type="region of interest" description="Disordered" evidence="8">
    <location>
        <begin position="409"/>
        <end position="428"/>
    </location>
</feature>
<evidence type="ECO:0000259" key="9">
    <source>
        <dbReference type="Pfam" id="PF03941"/>
    </source>
</evidence>
<organism evidence="10 11">
    <name type="scientific">Mixia osmundae (strain CBS 9802 / IAM 14324 / JCM 22182 / KY 12970)</name>
    <dbReference type="NCBI Taxonomy" id="764103"/>
    <lineage>
        <taxon>Eukaryota</taxon>
        <taxon>Fungi</taxon>
        <taxon>Dikarya</taxon>
        <taxon>Basidiomycota</taxon>
        <taxon>Pucciniomycotina</taxon>
        <taxon>Mixiomycetes</taxon>
        <taxon>Mixiales</taxon>
        <taxon>Mixiaceae</taxon>
        <taxon>Mixia</taxon>
    </lineage>
</organism>
<accession>G7E8V9</accession>
<feature type="compositionally biased region" description="Basic and acidic residues" evidence="8">
    <location>
        <begin position="570"/>
        <end position="730"/>
    </location>
</feature>
<feature type="domain" description="Inner centromere protein ARK-binding" evidence="9">
    <location>
        <begin position="846"/>
        <end position="902"/>
    </location>
</feature>
<feature type="compositionally biased region" description="Acidic residues" evidence="8">
    <location>
        <begin position="840"/>
        <end position="856"/>
    </location>
</feature>
<dbReference type="eggNOG" id="ENOG502S0AD">
    <property type="taxonomic scope" value="Eukaryota"/>
</dbReference>
<feature type="compositionally biased region" description="Low complexity" evidence="8">
    <location>
        <begin position="480"/>
        <end position="500"/>
    </location>
</feature>
<feature type="compositionally biased region" description="Basic and acidic residues" evidence="8">
    <location>
        <begin position="740"/>
        <end position="762"/>
    </location>
</feature>
<dbReference type="PANTHER" id="PTHR13142:SF1">
    <property type="entry name" value="INNER CENTROMERE PROTEIN"/>
    <property type="match status" value="1"/>
</dbReference>
<reference evidence="10 11" key="2">
    <citation type="journal article" date="2012" name="Open Biol.">
        <title>Characteristics of nucleosomes and linker DNA regions on the genome of the basidiomycete Mixia osmundae revealed by mono- and dinucleosome mapping.</title>
        <authorList>
            <person name="Nishida H."/>
            <person name="Kondo S."/>
            <person name="Matsumoto T."/>
            <person name="Suzuki Y."/>
            <person name="Yoshikawa H."/>
            <person name="Taylor T.D."/>
            <person name="Sugiyama J."/>
        </authorList>
    </citation>
    <scope>NUCLEOTIDE SEQUENCE [LARGE SCALE GENOMIC DNA]</scope>
    <source>
        <strain evidence="11">CBS 9802 / IAM 14324 / JCM 22182 / KY 12970</strain>
    </source>
</reference>
<dbReference type="InParanoid" id="G7E8V9"/>
<dbReference type="InterPro" id="IPR005635">
    <property type="entry name" value="Inner_centromere_prot_ARK-bd"/>
</dbReference>
<evidence type="ECO:0000256" key="4">
    <source>
        <dbReference type="ARBA" id="ARBA00022490"/>
    </source>
</evidence>
<feature type="region of interest" description="Disordered" evidence="8">
    <location>
        <begin position="336"/>
        <end position="385"/>
    </location>
</feature>
<evidence type="ECO:0000256" key="2">
    <source>
        <dbReference type="ARBA" id="ARBA00004186"/>
    </source>
</evidence>
<dbReference type="Pfam" id="PF03941">
    <property type="entry name" value="INCENP_ARK-bind"/>
    <property type="match status" value="1"/>
</dbReference>
<evidence type="ECO:0000256" key="6">
    <source>
        <dbReference type="ARBA" id="ARBA00023212"/>
    </source>
</evidence>
<dbReference type="EMBL" id="BABT02000220">
    <property type="protein sequence ID" value="GAA99577.1"/>
    <property type="molecule type" value="Genomic_DNA"/>
</dbReference>
<name>G7E8V9_MIXOS</name>
<gene>
    <name evidence="10" type="primary">Mo06278</name>
    <name evidence="10" type="ORF">E5Q_06278</name>
</gene>
<keyword evidence="7" id="KW-0539">Nucleus</keyword>
<feature type="compositionally biased region" description="Polar residues" evidence="8">
    <location>
        <begin position="138"/>
        <end position="147"/>
    </location>
</feature>
<dbReference type="HOGENOM" id="CLU_309059_0_0_1"/>
<dbReference type="Proteomes" id="UP000009131">
    <property type="component" value="Unassembled WGS sequence"/>
</dbReference>
<keyword evidence="6" id="KW-0206">Cytoskeleton</keyword>
<evidence type="ECO:0000313" key="10">
    <source>
        <dbReference type="EMBL" id="GAA99577.1"/>
    </source>
</evidence>
<feature type="region of interest" description="Disordered" evidence="8">
    <location>
        <begin position="476"/>
        <end position="864"/>
    </location>
</feature>
<evidence type="ECO:0000256" key="5">
    <source>
        <dbReference type="ARBA" id="ARBA00022829"/>
    </source>
</evidence>
<evidence type="ECO:0000256" key="1">
    <source>
        <dbReference type="ARBA" id="ARBA00004123"/>
    </source>
</evidence>
<dbReference type="STRING" id="764103.G7E8V9"/>
<sequence>MDSQATWPALALPDFLLKGARLSLEAEADTARQDTIASARTLYLAFEARLQASWAAVEVEVRRGKKRKRLSVELPGSVGRDGLREARQSIERGSQTDDPSDPQFSRNARLSTKSVQIDLEVFAQPVMAPVSSVSTTELTGLPTQAGQDTLTTTSDRRRSSSASVQVIEPPTVRSKPNESQTSTLVGSQNGSNAANGGIIKATTANRSAGGIDQSAVIQIAAESREGSSLHAEADTSMESVHTRVSSQATEATVHMEIDTQPLVTTETMAASQSEALSAELAPVQPSQLLSSMPGNAQRIFAADPALRNVSIASILPQSPVSAFISGNAKRASTTHGARASAFVAPMSVPRASQAEQRSERSGRTSSLSAVREQSSNSQIAASTFESAKSSTMPATAFYASSRASLQTGRRSVSVHSDGSVGTAIGPTTSTSRADAIRETMHRIKATRSSVAHQGASLSARPSYLVSSAPSTMTLYHESRTSLAPSTASAAPSTRTTLTSTMREPRLSDALSDQSISQTSISFETAPPTQTMNQSRPSSASSATSQPTRMQDSRPVTSMIPRLRQTSGSKTDAEIKAAKERRERQAEETRLADERSERERVEKERLELQRLDAERQKQQAAEKRQAKVAEEALQRAEEEARLKAEEEARQKEAAAEQAAREAEKRAKAKREAQERERERQAAAERKAEAERQAAKLRDEEERRLRLLELEKRKKERAEVNARLAERKEKEAAATAAAIARRKLEDEETRRQAVERAAEAEAKRKAAAARQPLANASNRPIPAPAFAQQMPPSLPSSAKLNKSLKGILPDKPMRTSNASTGPATSSKHVAPQSAQQQPEQYVELEEPASEYSDSDEEAAMLRDKKNPAWAQQDPLYDALLAQQNVNPDKIFDPDFQAQPVNLRELLGKDGIKAATRPRSSSMHWDGPDSLDAEEKARYNKKMGYGPKLASRLSKQL</sequence>
<feature type="compositionally biased region" description="Polar residues" evidence="8">
    <location>
        <begin position="363"/>
        <end position="385"/>
    </location>
</feature>
<feature type="region of interest" description="Disordered" evidence="8">
    <location>
        <begin position="138"/>
        <end position="194"/>
    </location>
</feature>
<keyword evidence="4" id="KW-0963">Cytoplasm</keyword>
<evidence type="ECO:0000313" key="11">
    <source>
        <dbReference type="Proteomes" id="UP000009131"/>
    </source>
</evidence>
<dbReference type="AlphaFoldDB" id="G7E8V9"/>
<comment type="subcellular location">
    <subcellularLocation>
        <location evidence="2">Cytoplasm</location>
        <location evidence="2">Cytoskeleton</location>
        <location evidence="2">Spindle</location>
    </subcellularLocation>
    <subcellularLocation>
        <location evidence="1">Nucleus</location>
    </subcellularLocation>
</comment>
<dbReference type="GO" id="GO:0005819">
    <property type="term" value="C:spindle"/>
    <property type="evidence" value="ECO:0007669"/>
    <property type="project" value="UniProtKB-SubCell"/>
</dbReference>
<protein>
    <recommendedName>
        <fullName evidence="9">Inner centromere protein ARK-binding domain-containing protein</fullName>
    </recommendedName>
</protein>
<keyword evidence="5" id="KW-0159">Chromosome partition</keyword>
<proteinExistence type="inferred from homology"/>
<comment type="caution">
    <text evidence="10">The sequence shown here is derived from an EMBL/GenBank/DDBJ whole genome shotgun (WGS) entry which is preliminary data.</text>
</comment>
<evidence type="ECO:0000256" key="8">
    <source>
        <dbReference type="SAM" id="MobiDB-lite"/>
    </source>
</evidence>
<feature type="region of interest" description="Disordered" evidence="8">
    <location>
        <begin position="911"/>
        <end position="954"/>
    </location>
</feature>
<keyword evidence="11" id="KW-1185">Reference proteome</keyword>
<evidence type="ECO:0000256" key="7">
    <source>
        <dbReference type="ARBA" id="ARBA00023242"/>
    </source>
</evidence>
<feature type="compositionally biased region" description="Polar residues" evidence="8">
    <location>
        <begin position="812"/>
        <end position="837"/>
    </location>
</feature>
<feature type="compositionally biased region" description="Polar residues" evidence="8">
    <location>
        <begin position="510"/>
        <end position="532"/>
    </location>
</feature>
<dbReference type="OrthoDB" id="6123at2759"/>
<reference evidence="10 11" key="1">
    <citation type="journal article" date="2011" name="J. Gen. Appl. Microbiol.">
        <title>Draft genome sequencing of the enigmatic basidiomycete Mixia osmundae.</title>
        <authorList>
            <person name="Nishida H."/>
            <person name="Nagatsuka Y."/>
            <person name="Sugiyama J."/>
        </authorList>
    </citation>
    <scope>NUCLEOTIDE SEQUENCE [LARGE SCALE GENOMIC DNA]</scope>
    <source>
        <strain evidence="11">CBS 9802 / IAM 14324 / JCM 22182 / KY 12970</strain>
    </source>
</reference>